<dbReference type="OrthoDB" id="110033at2"/>
<dbReference type="PANTHER" id="PTHR30427:SF1">
    <property type="entry name" value="TRANSCRIPTIONAL ACTIVATOR PROTEIN LYSR"/>
    <property type="match status" value="1"/>
</dbReference>
<dbReference type="PANTHER" id="PTHR30427">
    <property type="entry name" value="TRANSCRIPTIONAL ACTIVATOR PROTEIN LYSR"/>
    <property type="match status" value="1"/>
</dbReference>
<keyword evidence="2" id="KW-0805">Transcription regulation</keyword>
<evidence type="ECO:0000259" key="5">
    <source>
        <dbReference type="PROSITE" id="PS50931"/>
    </source>
</evidence>
<keyword evidence="3" id="KW-0238">DNA-binding</keyword>
<dbReference type="Gene3D" id="1.10.10.10">
    <property type="entry name" value="Winged helix-like DNA-binding domain superfamily/Winged helix DNA-binding domain"/>
    <property type="match status" value="1"/>
</dbReference>
<evidence type="ECO:0000256" key="3">
    <source>
        <dbReference type="ARBA" id="ARBA00023125"/>
    </source>
</evidence>
<evidence type="ECO:0000313" key="7">
    <source>
        <dbReference type="Proteomes" id="UP000318199"/>
    </source>
</evidence>
<proteinExistence type="inferred from homology"/>
<evidence type="ECO:0000256" key="2">
    <source>
        <dbReference type="ARBA" id="ARBA00023015"/>
    </source>
</evidence>
<evidence type="ECO:0000256" key="4">
    <source>
        <dbReference type="ARBA" id="ARBA00023163"/>
    </source>
</evidence>
<evidence type="ECO:0000313" key="6">
    <source>
        <dbReference type="EMBL" id="TWO66026.1"/>
    </source>
</evidence>
<comment type="caution">
    <text evidence="6">The sequence shown here is derived from an EMBL/GenBank/DDBJ whole genome shotgun (WGS) entry which is preliminary data.</text>
</comment>
<dbReference type="Pfam" id="PF00126">
    <property type="entry name" value="HTH_1"/>
    <property type="match status" value="1"/>
</dbReference>
<name>A0A562ZFS1_9BURK</name>
<feature type="domain" description="HTH lysR-type" evidence="5">
    <location>
        <begin position="15"/>
        <end position="72"/>
    </location>
</feature>
<dbReference type="InterPro" id="IPR036390">
    <property type="entry name" value="WH_DNA-bd_sf"/>
</dbReference>
<dbReference type="GO" id="GO:0003700">
    <property type="term" value="F:DNA-binding transcription factor activity"/>
    <property type="evidence" value="ECO:0007669"/>
    <property type="project" value="InterPro"/>
</dbReference>
<dbReference type="AlphaFoldDB" id="A0A562ZFS1"/>
<keyword evidence="7" id="KW-1185">Reference proteome</keyword>
<accession>A0A562ZFS1</accession>
<dbReference type="PROSITE" id="PS50931">
    <property type="entry name" value="HTH_LYSR"/>
    <property type="match status" value="1"/>
</dbReference>
<dbReference type="SUPFAM" id="SSF53850">
    <property type="entry name" value="Periplasmic binding protein-like II"/>
    <property type="match status" value="1"/>
</dbReference>
<dbReference type="RefSeq" id="WP_145896867.1">
    <property type="nucleotide sequence ID" value="NZ_VOBQ01000027.1"/>
</dbReference>
<sequence length="313" mass="33093">MPRQSPPATEPAWAPTLRQLEVLRAVVQLGSLSRAAEALHVSQPSVTQTVSQLQRGCGVELLTHRHGRVAATAAAHSLLADIDEVFGAMERVGARLDALRSPAKGELKVACLHALATAVLPEAVGQFRATFPTIRLTLMVESSRSIRDALVAGKVDFAVLSDEADLAGLSTSMFYEVTAVCAMPVSHRLARRSVLAPVDLADEAVIGLSPLDPACAHMKRSFVEAGVAWQPAITTPYSLTQCELALAGAGIAITNPVVARKFQQQGLASVPFEPAVPFRSCLAFGSGYRASRASQAFIGLLRSQTAKRMAGPP</sequence>
<keyword evidence="4" id="KW-0804">Transcription</keyword>
<dbReference type="InterPro" id="IPR005119">
    <property type="entry name" value="LysR_subst-bd"/>
</dbReference>
<dbReference type="GO" id="GO:0043565">
    <property type="term" value="F:sequence-specific DNA binding"/>
    <property type="evidence" value="ECO:0007669"/>
    <property type="project" value="TreeGrafter"/>
</dbReference>
<comment type="similarity">
    <text evidence="1">Belongs to the LysR transcriptional regulatory family.</text>
</comment>
<dbReference type="Pfam" id="PF03466">
    <property type="entry name" value="LysR_substrate"/>
    <property type="match status" value="1"/>
</dbReference>
<dbReference type="Gene3D" id="3.40.190.290">
    <property type="match status" value="1"/>
</dbReference>
<reference evidence="6 7" key="1">
    <citation type="submission" date="2019-07" db="EMBL/GenBank/DDBJ databases">
        <title>Caenimonas sedimenti sp. nov., isolated from activated sludge.</title>
        <authorList>
            <person name="Xu J."/>
        </authorList>
    </citation>
    <scope>NUCLEOTIDE SEQUENCE [LARGE SCALE GENOMIC DNA]</scope>
    <source>
        <strain evidence="6 7">HX-9-20</strain>
    </source>
</reference>
<dbReference type="SUPFAM" id="SSF46785">
    <property type="entry name" value="Winged helix' DNA-binding domain"/>
    <property type="match status" value="1"/>
</dbReference>
<dbReference type="PRINTS" id="PR00039">
    <property type="entry name" value="HTHLYSR"/>
</dbReference>
<protein>
    <submittedName>
        <fullName evidence="6">LysR family transcriptional regulator</fullName>
    </submittedName>
</protein>
<organism evidence="6 7">
    <name type="scientific">Caenimonas sedimenti</name>
    <dbReference type="NCBI Taxonomy" id="2596921"/>
    <lineage>
        <taxon>Bacteria</taxon>
        <taxon>Pseudomonadati</taxon>
        <taxon>Pseudomonadota</taxon>
        <taxon>Betaproteobacteria</taxon>
        <taxon>Burkholderiales</taxon>
        <taxon>Comamonadaceae</taxon>
        <taxon>Caenimonas</taxon>
    </lineage>
</organism>
<dbReference type="EMBL" id="VOBQ01000027">
    <property type="protein sequence ID" value="TWO66026.1"/>
    <property type="molecule type" value="Genomic_DNA"/>
</dbReference>
<dbReference type="Proteomes" id="UP000318199">
    <property type="component" value="Unassembled WGS sequence"/>
</dbReference>
<dbReference type="InterPro" id="IPR036388">
    <property type="entry name" value="WH-like_DNA-bd_sf"/>
</dbReference>
<evidence type="ECO:0000256" key="1">
    <source>
        <dbReference type="ARBA" id="ARBA00009437"/>
    </source>
</evidence>
<dbReference type="GO" id="GO:0010628">
    <property type="term" value="P:positive regulation of gene expression"/>
    <property type="evidence" value="ECO:0007669"/>
    <property type="project" value="TreeGrafter"/>
</dbReference>
<gene>
    <name evidence="6" type="ORF">FN976_26985</name>
</gene>
<dbReference type="InterPro" id="IPR000847">
    <property type="entry name" value="LysR_HTH_N"/>
</dbReference>